<organism evidence="4 5">
    <name type="scientific">Mycolicibacterium hassiacum (strain DSM 44199 / CIP 105218 / JCM 12690 / 3849)</name>
    <name type="common">Mycobacterium hassiacum</name>
    <dbReference type="NCBI Taxonomy" id="1122247"/>
    <lineage>
        <taxon>Bacteria</taxon>
        <taxon>Bacillati</taxon>
        <taxon>Actinomycetota</taxon>
        <taxon>Actinomycetes</taxon>
        <taxon>Mycobacteriales</taxon>
        <taxon>Mycobacteriaceae</taxon>
        <taxon>Mycolicibacterium</taxon>
    </lineage>
</organism>
<feature type="transmembrane region" description="Helical" evidence="1">
    <location>
        <begin position="46"/>
        <end position="65"/>
    </location>
</feature>
<dbReference type="Proteomes" id="UP000006265">
    <property type="component" value="Unassembled WGS sequence"/>
</dbReference>
<name>K5BKM1_MYCHD</name>
<keyword evidence="1" id="KW-0812">Transmembrane</keyword>
<protein>
    <submittedName>
        <fullName evidence="4">Putative membrane protein</fullName>
    </submittedName>
</protein>
<dbReference type="EMBL" id="AMRA01000023">
    <property type="protein sequence ID" value="EKF25104.1"/>
    <property type="molecule type" value="Genomic_DNA"/>
</dbReference>
<evidence type="ECO:0000313" key="4">
    <source>
        <dbReference type="EMBL" id="EKF25104.1"/>
    </source>
</evidence>
<evidence type="ECO:0000313" key="5">
    <source>
        <dbReference type="Proteomes" id="UP000006265"/>
    </source>
</evidence>
<dbReference type="STRING" id="1122247.GCA_000379865_03485"/>
<dbReference type="eggNOG" id="ENOG5031SBZ">
    <property type="taxonomic scope" value="Bacteria"/>
</dbReference>
<feature type="chain" id="PRO_5039484955" evidence="2">
    <location>
        <begin position="21"/>
        <end position="74"/>
    </location>
</feature>
<evidence type="ECO:0000259" key="3">
    <source>
        <dbReference type="Pfam" id="PF03707"/>
    </source>
</evidence>
<comment type="caution">
    <text evidence="4">The sequence shown here is derived from an EMBL/GenBank/DDBJ whole genome shotgun (WGS) entry which is preliminary data.</text>
</comment>
<dbReference type="InterPro" id="IPR005330">
    <property type="entry name" value="MHYT_dom"/>
</dbReference>
<keyword evidence="1" id="KW-1133">Transmembrane helix</keyword>
<keyword evidence="2" id="KW-0732">Signal</keyword>
<gene>
    <name evidence="4" type="ORF">C731_0847</name>
</gene>
<dbReference type="AlphaFoldDB" id="K5BKM1"/>
<reference evidence="4 5" key="1">
    <citation type="journal article" date="2012" name="J. Bacteriol.">
        <title>Genome sequence of Mycobacterium hassiacum DSM 44199, a rare source of heat-stable mycobacterial proteins.</title>
        <authorList>
            <person name="Tiago I."/>
            <person name="Maranha A."/>
            <person name="Mendes V."/>
            <person name="Alarico S."/>
            <person name="Moynihan P.J."/>
            <person name="Clarke A.J."/>
            <person name="Macedo-Ribeiro S."/>
            <person name="Pereira P.J."/>
            <person name="Empadinhas N."/>
        </authorList>
    </citation>
    <scope>NUCLEOTIDE SEQUENCE [LARGE SCALE GENOMIC DNA]</scope>
    <source>
        <strain evidence="5">DSM 44199 / CIP 105218 / JCM 12690 / 3849</strain>
    </source>
</reference>
<feature type="signal peptide" evidence="2">
    <location>
        <begin position="1"/>
        <end position="20"/>
    </location>
</feature>
<feature type="domain" description="MHYT" evidence="3">
    <location>
        <begin position="38"/>
        <end position="74"/>
    </location>
</feature>
<proteinExistence type="predicted"/>
<sequence length="74" mass="7366">MAAALIAPAAAAGCVASWLAAGSTVEVEPVLDGEPATVSVVYSPPLVVLSLVLATVAGVAAVLAISQLARRRRR</sequence>
<keyword evidence="5" id="KW-1185">Reference proteome</keyword>
<evidence type="ECO:0000256" key="1">
    <source>
        <dbReference type="SAM" id="Phobius"/>
    </source>
</evidence>
<dbReference type="Pfam" id="PF03707">
    <property type="entry name" value="MHYT"/>
    <property type="match status" value="1"/>
</dbReference>
<evidence type="ECO:0000256" key="2">
    <source>
        <dbReference type="SAM" id="SignalP"/>
    </source>
</evidence>
<accession>K5BKM1</accession>
<keyword evidence="1" id="KW-0472">Membrane</keyword>
<dbReference type="PATRIC" id="fig|1122247.3.peg.813"/>